<evidence type="ECO:0000313" key="2">
    <source>
        <dbReference type="Proteomes" id="UP000821866"/>
    </source>
</evidence>
<dbReference type="AlphaFoldDB" id="A0A9J6E8E2"/>
<gene>
    <name evidence="1" type="ORF">HPB51_010407</name>
</gene>
<organism evidence="1 2">
    <name type="scientific">Rhipicephalus microplus</name>
    <name type="common">Cattle tick</name>
    <name type="synonym">Boophilus microplus</name>
    <dbReference type="NCBI Taxonomy" id="6941"/>
    <lineage>
        <taxon>Eukaryota</taxon>
        <taxon>Metazoa</taxon>
        <taxon>Ecdysozoa</taxon>
        <taxon>Arthropoda</taxon>
        <taxon>Chelicerata</taxon>
        <taxon>Arachnida</taxon>
        <taxon>Acari</taxon>
        <taxon>Parasitiformes</taxon>
        <taxon>Ixodida</taxon>
        <taxon>Ixodoidea</taxon>
        <taxon>Ixodidae</taxon>
        <taxon>Rhipicephalinae</taxon>
        <taxon>Rhipicephalus</taxon>
        <taxon>Boophilus</taxon>
    </lineage>
</organism>
<evidence type="ECO:0000313" key="1">
    <source>
        <dbReference type="EMBL" id="KAH8030586.1"/>
    </source>
</evidence>
<dbReference type="Proteomes" id="UP000821866">
    <property type="component" value="Chromosome 3"/>
</dbReference>
<protein>
    <submittedName>
        <fullName evidence="1">Uncharacterized protein</fullName>
    </submittedName>
</protein>
<accession>A0A9J6E8E2</accession>
<name>A0A9J6E8E2_RHIMP</name>
<reference evidence="1" key="2">
    <citation type="submission" date="2021-09" db="EMBL/GenBank/DDBJ databases">
        <authorList>
            <person name="Jia N."/>
            <person name="Wang J."/>
            <person name="Shi W."/>
            <person name="Du L."/>
            <person name="Sun Y."/>
            <person name="Zhan W."/>
            <person name="Jiang J."/>
            <person name="Wang Q."/>
            <person name="Zhang B."/>
            <person name="Ji P."/>
            <person name="Sakyi L.B."/>
            <person name="Cui X."/>
            <person name="Yuan T."/>
            <person name="Jiang B."/>
            <person name="Yang W."/>
            <person name="Lam T.T.-Y."/>
            <person name="Chang Q."/>
            <person name="Ding S."/>
            <person name="Wang X."/>
            <person name="Zhu J."/>
            <person name="Ruan X."/>
            <person name="Zhao L."/>
            <person name="Wei J."/>
            <person name="Que T."/>
            <person name="Du C."/>
            <person name="Cheng J."/>
            <person name="Dai P."/>
            <person name="Han X."/>
            <person name="Huang E."/>
            <person name="Gao Y."/>
            <person name="Liu J."/>
            <person name="Shao H."/>
            <person name="Ye R."/>
            <person name="Li L."/>
            <person name="Wei W."/>
            <person name="Wang X."/>
            <person name="Wang C."/>
            <person name="Huo Q."/>
            <person name="Li W."/>
            <person name="Guo W."/>
            <person name="Chen H."/>
            <person name="Chen S."/>
            <person name="Zhou L."/>
            <person name="Zhou L."/>
            <person name="Ni X."/>
            <person name="Tian J."/>
            <person name="Zhou Y."/>
            <person name="Sheng Y."/>
            <person name="Liu T."/>
            <person name="Pan Y."/>
            <person name="Xia L."/>
            <person name="Li J."/>
            <person name="Zhao F."/>
            <person name="Cao W."/>
        </authorList>
    </citation>
    <scope>NUCLEOTIDE SEQUENCE</scope>
    <source>
        <strain evidence="1">Rmic-2018</strain>
        <tissue evidence="1">Larvae</tissue>
    </source>
</reference>
<reference evidence="1" key="1">
    <citation type="journal article" date="2020" name="Cell">
        <title>Large-Scale Comparative Analyses of Tick Genomes Elucidate Their Genetic Diversity and Vector Capacities.</title>
        <authorList>
            <consortium name="Tick Genome and Microbiome Consortium (TIGMIC)"/>
            <person name="Jia N."/>
            <person name="Wang J."/>
            <person name="Shi W."/>
            <person name="Du L."/>
            <person name="Sun Y."/>
            <person name="Zhan W."/>
            <person name="Jiang J.F."/>
            <person name="Wang Q."/>
            <person name="Zhang B."/>
            <person name="Ji P."/>
            <person name="Bell-Sakyi L."/>
            <person name="Cui X.M."/>
            <person name="Yuan T.T."/>
            <person name="Jiang B.G."/>
            <person name="Yang W.F."/>
            <person name="Lam T.T."/>
            <person name="Chang Q.C."/>
            <person name="Ding S.J."/>
            <person name="Wang X.J."/>
            <person name="Zhu J.G."/>
            <person name="Ruan X.D."/>
            <person name="Zhao L."/>
            <person name="Wei J.T."/>
            <person name="Ye R.Z."/>
            <person name="Que T.C."/>
            <person name="Du C.H."/>
            <person name="Zhou Y.H."/>
            <person name="Cheng J.X."/>
            <person name="Dai P.F."/>
            <person name="Guo W.B."/>
            <person name="Han X.H."/>
            <person name="Huang E.J."/>
            <person name="Li L.F."/>
            <person name="Wei W."/>
            <person name="Gao Y.C."/>
            <person name="Liu J.Z."/>
            <person name="Shao H.Z."/>
            <person name="Wang X."/>
            <person name="Wang C.C."/>
            <person name="Yang T.C."/>
            <person name="Huo Q.B."/>
            <person name="Li W."/>
            <person name="Chen H.Y."/>
            <person name="Chen S.E."/>
            <person name="Zhou L.G."/>
            <person name="Ni X.B."/>
            <person name="Tian J.H."/>
            <person name="Sheng Y."/>
            <person name="Liu T."/>
            <person name="Pan Y.S."/>
            <person name="Xia L.Y."/>
            <person name="Li J."/>
            <person name="Zhao F."/>
            <person name="Cao W.C."/>
        </authorList>
    </citation>
    <scope>NUCLEOTIDE SEQUENCE</scope>
    <source>
        <strain evidence="1">Rmic-2018</strain>
    </source>
</reference>
<sequence length="286" mass="32289">MFSKIVTAAVGRLLTLGAEAGELSRFFGTWKIGIRTIEFHVYAQPPEDAFCGIMFNAHDSFTDAEISKDMPQSYPAMPVVGGRRMGRTNYVLVTTLGDCVPRWVFYHGVYICFYPFYPRVEACFTCGKNPQVRELVREKSSLKAQHSLQQSQLSKLMFPKGNFTQYIQSVEAKLDETLEQPATTSAFKSSAQKQLHWLLHRYPGTDAELLEELARRYVNLAQPNAPPERFSPYSCKPKPQMDEDITEAEIYAAMLKLRKTSPPDLDGVGNESLRNLDVKSVAALSW</sequence>
<keyword evidence="2" id="KW-1185">Reference proteome</keyword>
<dbReference type="EMBL" id="JABSTU010000005">
    <property type="protein sequence ID" value="KAH8030586.1"/>
    <property type="molecule type" value="Genomic_DNA"/>
</dbReference>
<comment type="caution">
    <text evidence="1">The sequence shown here is derived from an EMBL/GenBank/DDBJ whole genome shotgun (WGS) entry which is preliminary data.</text>
</comment>
<proteinExistence type="predicted"/>